<dbReference type="Pfam" id="PF13186">
    <property type="entry name" value="SPASM"/>
    <property type="match status" value="1"/>
</dbReference>
<dbReference type="AlphaFoldDB" id="A0A9X0UDW0"/>
<dbReference type="InterPro" id="IPR058240">
    <property type="entry name" value="rSAM_sf"/>
</dbReference>
<dbReference type="CDD" id="cd21109">
    <property type="entry name" value="SPASM"/>
    <property type="match status" value="1"/>
</dbReference>
<dbReference type="Gene3D" id="3.20.20.70">
    <property type="entry name" value="Aldolase class I"/>
    <property type="match status" value="1"/>
</dbReference>
<reference evidence="3" key="1">
    <citation type="submission" date="2020-08" db="EMBL/GenBank/DDBJ databases">
        <authorList>
            <person name="Hu Y."/>
            <person name="Nguyen S.V."/>
            <person name="Li F."/>
            <person name="Fanning S."/>
        </authorList>
    </citation>
    <scope>NUCLEOTIDE SEQUENCE</scope>
    <source>
        <strain evidence="3">SYSU D8009</strain>
    </source>
</reference>
<name>A0A9X0UDW0_9PROT</name>
<feature type="region of interest" description="Disordered" evidence="1">
    <location>
        <begin position="242"/>
        <end position="286"/>
    </location>
</feature>
<dbReference type="InterPro" id="IPR013785">
    <property type="entry name" value="Aldolase_TIM"/>
</dbReference>
<evidence type="ECO:0000313" key="4">
    <source>
        <dbReference type="Proteomes" id="UP000600101"/>
    </source>
</evidence>
<evidence type="ECO:0000259" key="2">
    <source>
        <dbReference type="Pfam" id="PF13186"/>
    </source>
</evidence>
<proteinExistence type="predicted"/>
<feature type="domain" description="4Fe4S-binding SPASM" evidence="2">
    <location>
        <begin position="163"/>
        <end position="227"/>
    </location>
</feature>
<protein>
    <submittedName>
        <fullName evidence="3">SPASM domain-containing protein</fullName>
    </submittedName>
</protein>
<evidence type="ECO:0000256" key="1">
    <source>
        <dbReference type="SAM" id="MobiDB-lite"/>
    </source>
</evidence>
<dbReference type="InterPro" id="IPR023885">
    <property type="entry name" value="4Fe4S-binding_SPASM_dom"/>
</dbReference>
<accession>A0A9X0UDW0</accession>
<dbReference type="EMBL" id="JACOMF010000019">
    <property type="protein sequence ID" value="MBC4016887.1"/>
    <property type="molecule type" value="Genomic_DNA"/>
</dbReference>
<dbReference type="Proteomes" id="UP000600101">
    <property type="component" value="Unassembled WGS sequence"/>
</dbReference>
<dbReference type="RefSeq" id="WP_186771652.1">
    <property type="nucleotide sequence ID" value="NZ_JACOMF010000019.1"/>
</dbReference>
<evidence type="ECO:0000313" key="3">
    <source>
        <dbReference type="EMBL" id="MBC4016887.1"/>
    </source>
</evidence>
<keyword evidence="4" id="KW-1185">Reference proteome</keyword>
<sequence length="286" mass="31803">MRFDAACADAVLQGEAECFVTFSLDAFNREQYRRLHGIRPGGAGRGEGTPGEDYFEKVTANIAAAYAEKRRRNARAELRIAILLFREALGTDLPAAIRPLTEMADLVRVAVAQERNDGHRPENLPEARAALLHDLALRFAGNPKIRVLEDTADPARDRGFRYCHTQRFQVTIDKSGNLYPCPQVAVSPYGHLSFGNLRDAPLGELLRSPARQRMFGWEVNAMRCRICDRKDEAINRAVDQLDRAAAPAPLRHDDSPSPPPLPRRPDDAPPLRTAPSAAPVRRGDRL</sequence>
<gene>
    <name evidence="3" type="ORF">H7965_16320</name>
</gene>
<comment type="caution">
    <text evidence="3">The sequence shown here is derived from an EMBL/GenBank/DDBJ whole genome shotgun (WGS) entry which is preliminary data.</text>
</comment>
<dbReference type="SUPFAM" id="SSF102114">
    <property type="entry name" value="Radical SAM enzymes"/>
    <property type="match status" value="1"/>
</dbReference>
<organism evidence="3 4">
    <name type="scientific">Siccirubricoccus deserti</name>
    <dbReference type="NCBI Taxonomy" id="2013562"/>
    <lineage>
        <taxon>Bacteria</taxon>
        <taxon>Pseudomonadati</taxon>
        <taxon>Pseudomonadota</taxon>
        <taxon>Alphaproteobacteria</taxon>
        <taxon>Acetobacterales</taxon>
        <taxon>Roseomonadaceae</taxon>
        <taxon>Siccirubricoccus</taxon>
    </lineage>
</organism>